<reference evidence="1 2" key="1">
    <citation type="journal article" date="2022" name="G3 (Bethesda)">
        <title>Whole-genome sequence and methylome profiling of the almond [Prunus dulcis (Mill.) D.A. Webb] cultivar 'Nonpareil'.</title>
        <authorList>
            <person name="D'Amico-Willman K.M."/>
            <person name="Ouma W.Z."/>
            <person name="Meulia T."/>
            <person name="Sideli G.M."/>
            <person name="Gradziel T.M."/>
            <person name="Fresnedo-Ramirez J."/>
        </authorList>
    </citation>
    <scope>NUCLEOTIDE SEQUENCE [LARGE SCALE GENOMIC DNA]</scope>
    <source>
        <strain evidence="1">Clone GOH B32 T37-40</strain>
    </source>
</reference>
<evidence type="ECO:0000313" key="1">
    <source>
        <dbReference type="EMBL" id="KAI5352666.1"/>
    </source>
</evidence>
<comment type="caution">
    <text evidence="1">The sequence shown here is derived from an EMBL/GenBank/DDBJ whole genome shotgun (WGS) entry which is preliminary data.</text>
</comment>
<gene>
    <name evidence="1" type="ORF">L3X38_005557</name>
</gene>
<accession>A0AAD5F462</accession>
<dbReference type="EMBL" id="JAJFAZ020000001">
    <property type="protein sequence ID" value="KAI5352666.1"/>
    <property type="molecule type" value="Genomic_DNA"/>
</dbReference>
<evidence type="ECO:0000313" key="2">
    <source>
        <dbReference type="Proteomes" id="UP001054821"/>
    </source>
</evidence>
<dbReference type="Proteomes" id="UP001054821">
    <property type="component" value="Chromosome 1"/>
</dbReference>
<proteinExistence type="predicted"/>
<organism evidence="1 2">
    <name type="scientific">Prunus dulcis</name>
    <name type="common">Almond</name>
    <name type="synonym">Amygdalus dulcis</name>
    <dbReference type="NCBI Taxonomy" id="3755"/>
    <lineage>
        <taxon>Eukaryota</taxon>
        <taxon>Viridiplantae</taxon>
        <taxon>Streptophyta</taxon>
        <taxon>Embryophyta</taxon>
        <taxon>Tracheophyta</taxon>
        <taxon>Spermatophyta</taxon>
        <taxon>Magnoliopsida</taxon>
        <taxon>eudicotyledons</taxon>
        <taxon>Gunneridae</taxon>
        <taxon>Pentapetalae</taxon>
        <taxon>rosids</taxon>
        <taxon>fabids</taxon>
        <taxon>Rosales</taxon>
        <taxon>Rosaceae</taxon>
        <taxon>Amygdaloideae</taxon>
        <taxon>Amygdaleae</taxon>
        <taxon>Prunus</taxon>
    </lineage>
</organism>
<protein>
    <submittedName>
        <fullName evidence="1">Uncharacterized protein</fullName>
    </submittedName>
</protein>
<keyword evidence="2" id="KW-1185">Reference proteome</keyword>
<sequence>MSQWQKNLHTCRNHLTDWSKRKFKNNKIEIDSLVDQLNLMQHSWEENTENISRIKTKLNDLWRKEECYWQQRSRIKWLQNGDSRRLSKEGDKTRSRELKGKMATRNNHRREFAGLLRSISKSCLLQVGAEIGIPS</sequence>
<name>A0AAD5F462_PRUDU</name>
<dbReference type="AlphaFoldDB" id="A0AAD5F462"/>